<dbReference type="Proteomes" id="UP000245783">
    <property type="component" value="Unassembled WGS sequence"/>
</dbReference>
<dbReference type="InParanoid" id="A0A316VQG8"/>
<dbReference type="EMBL" id="KZ819458">
    <property type="protein sequence ID" value="PWN39570.1"/>
    <property type="molecule type" value="Genomic_DNA"/>
</dbReference>
<keyword evidence="2" id="KW-0732">Signal</keyword>
<name>A0A316VQG8_9BASI</name>
<feature type="signal peptide" evidence="2">
    <location>
        <begin position="1"/>
        <end position="21"/>
    </location>
</feature>
<organism evidence="3 4">
    <name type="scientific">Ceraceosorus guamensis</name>
    <dbReference type="NCBI Taxonomy" id="1522189"/>
    <lineage>
        <taxon>Eukaryota</taxon>
        <taxon>Fungi</taxon>
        <taxon>Dikarya</taxon>
        <taxon>Basidiomycota</taxon>
        <taxon>Ustilaginomycotina</taxon>
        <taxon>Exobasidiomycetes</taxon>
        <taxon>Ceraceosorales</taxon>
        <taxon>Ceraceosoraceae</taxon>
        <taxon>Ceraceosorus</taxon>
    </lineage>
</organism>
<evidence type="ECO:0008006" key="5">
    <source>
        <dbReference type="Google" id="ProtNLM"/>
    </source>
</evidence>
<sequence length="402" mass="45929">MLATLAGLLAATSLISYSTLALPAPSRHALSVAKACSGQISQVDNVSRRGLGQNILSGLTKDAQSSTSHWWRANDIMPKDPTTGIRKVHPSWDLPEDYNEKAAQREKDAGKALGSSIADFRERLIWNGEGRPPTIKQTLNEPKPPPEDPKHRHVHVPSSREELEREWKDPHPALHPVHEYRKLTRDKYPVLRESKSSSDLLYKEPTKPGEVPKNKRTGLDRSKSTSALIDESPLKMPKGRLPSDAERRHKLMHQFVQSYPGHIPKSVQDGLYDHAKQHEGRLHYMDVGRLYLEHPSEDLRAANRVVGHMERWTKHTNNMYPISKRIWSDMHDPIPLTRDGQFFKAAGMPNGWSVEYHRGGPDVQKYLLKKEAAEEAKRNKVLTPLEEKKEAFDRRFPQRKMW</sequence>
<dbReference type="OrthoDB" id="10282923at2759"/>
<feature type="compositionally biased region" description="Basic and acidic residues" evidence="1">
    <location>
        <begin position="192"/>
        <end position="223"/>
    </location>
</feature>
<accession>A0A316VQG8</accession>
<feature type="compositionally biased region" description="Basic and acidic residues" evidence="1">
    <location>
        <begin position="158"/>
        <end position="170"/>
    </location>
</feature>
<feature type="region of interest" description="Disordered" evidence="1">
    <location>
        <begin position="192"/>
        <end position="242"/>
    </location>
</feature>
<evidence type="ECO:0000256" key="2">
    <source>
        <dbReference type="SAM" id="SignalP"/>
    </source>
</evidence>
<gene>
    <name evidence="3" type="ORF">IE81DRAFT_368989</name>
</gene>
<dbReference type="RefSeq" id="XP_025366730.1">
    <property type="nucleotide sequence ID" value="XM_025517196.1"/>
</dbReference>
<dbReference type="AlphaFoldDB" id="A0A316VQG8"/>
<keyword evidence="4" id="KW-1185">Reference proteome</keyword>
<evidence type="ECO:0000313" key="3">
    <source>
        <dbReference type="EMBL" id="PWN39570.1"/>
    </source>
</evidence>
<feature type="chain" id="PRO_5016389567" description="MRPL25 domain-containing protein" evidence="2">
    <location>
        <begin position="22"/>
        <end position="402"/>
    </location>
</feature>
<evidence type="ECO:0000256" key="1">
    <source>
        <dbReference type="SAM" id="MobiDB-lite"/>
    </source>
</evidence>
<dbReference type="GeneID" id="37039066"/>
<reference evidence="3 4" key="1">
    <citation type="journal article" date="2018" name="Mol. Biol. Evol.">
        <title>Broad Genomic Sampling Reveals a Smut Pathogenic Ancestry of the Fungal Clade Ustilaginomycotina.</title>
        <authorList>
            <person name="Kijpornyongpan T."/>
            <person name="Mondo S.J."/>
            <person name="Barry K."/>
            <person name="Sandor L."/>
            <person name="Lee J."/>
            <person name="Lipzen A."/>
            <person name="Pangilinan J."/>
            <person name="LaButti K."/>
            <person name="Hainaut M."/>
            <person name="Henrissat B."/>
            <person name="Grigoriev I.V."/>
            <person name="Spatafora J.W."/>
            <person name="Aime M.C."/>
        </authorList>
    </citation>
    <scope>NUCLEOTIDE SEQUENCE [LARGE SCALE GENOMIC DNA]</scope>
    <source>
        <strain evidence="3 4">MCA 4658</strain>
    </source>
</reference>
<evidence type="ECO:0000313" key="4">
    <source>
        <dbReference type="Proteomes" id="UP000245783"/>
    </source>
</evidence>
<feature type="region of interest" description="Disordered" evidence="1">
    <location>
        <begin position="128"/>
        <end position="170"/>
    </location>
</feature>
<proteinExistence type="predicted"/>
<protein>
    <recommendedName>
        <fullName evidence="5">MRPL25 domain-containing protein</fullName>
    </recommendedName>
</protein>